<proteinExistence type="inferred from homology"/>
<dbReference type="InterPro" id="IPR000232">
    <property type="entry name" value="HSF_DNA-bd"/>
</dbReference>
<keyword evidence="4" id="KW-0238">DNA-binding</keyword>
<keyword evidence="10" id="KW-1185">Reference proteome</keyword>
<evidence type="ECO:0000256" key="8">
    <source>
        <dbReference type="SAM" id="MobiDB-lite"/>
    </source>
</evidence>
<dbReference type="Proteomes" id="UP000504623">
    <property type="component" value="Unplaced"/>
</dbReference>
<feature type="domain" description="HSF-type DNA-binding" evidence="9">
    <location>
        <begin position="75"/>
        <end position="176"/>
    </location>
</feature>
<keyword evidence="5" id="KW-0804">Transcription</keyword>
<organism evidence="10 11">
    <name type="scientific">Chrysochloris asiatica</name>
    <name type="common">Cape golden mole</name>
    <dbReference type="NCBI Taxonomy" id="185453"/>
    <lineage>
        <taxon>Eukaryota</taxon>
        <taxon>Metazoa</taxon>
        <taxon>Chordata</taxon>
        <taxon>Craniata</taxon>
        <taxon>Vertebrata</taxon>
        <taxon>Euteleostomi</taxon>
        <taxon>Mammalia</taxon>
        <taxon>Eutheria</taxon>
        <taxon>Afrotheria</taxon>
        <taxon>Chrysochloridae</taxon>
        <taxon>Chrysochlorinae</taxon>
        <taxon>Chrysochloris</taxon>
    </lineage>
</organism>
<dbReference type="SMART" id="SM00415">
    <property type="entry name" value="HSF"/>
    <property type="match status" value="1"/>
</dbReference>
<dbReference type="PANTHER" id="PTHR10015">
    <property type="entry name" value="HEAT SHOCK TRANSCRIPTION FACTOR"/>
    <property type="match status" value="1"/>
</dbReference>
<dbReference type="GO" id="GO:0005634">
    <property type="term" value="C:nucleus"/>
    <property type="evidence" value="ECO:0007669"/>
    <property type="project" value="UniProtKB-SubCell"/>
</dbReference>
<evidence type="ECO:0000313" key="10">
    <source>
        <dbReference type="Proteomes" id="UP000504623"/>
    </source>
</evidence>
<evidence type="ECO:0000256" key="7">
    <source>
        <dbReference type="RuleBase" id="RU004020"/>
    </source>
</evidence>
<dbReference type="OrthoDB" id="6418155at2759"/>
<reference evidence="11" key="1">
    <citation type="submission" date="2025-08" db="UniProtKB">
        <authorList>
            <consortium name="RefSeq"/>
        </authorList>
    </citation>
    <scope>IDENTIFICATION</scope>
    <source>
        <tissue evidence="11">Spleen</tissue>
    </source>
</reference>
<accession>A0A9B0TT39</accession>
<feature type="compositionally biased region" description="Basic and acidic residues" evidence="8">
    <location>
        <begin position="1"/>
        <end position="13"/>
    </location>
</feature>
<dbReference type="InterPro" id="IPR036390">
    <property type="entry name" value="WH_DNA-bd_sf"/>
</dbReference>
<feature type="region of interest" description="Disordered" evidence="8">
    <location>
        <begin position="181"/>
        <end position="277"/>
    </location>
</feature>
<dbReference type="InterPro" id="IPR036388">
    <property type="entry name" value="WH-like_DNA-bd_sf"/>
</dbReference>
<sequence>MATEGAREKDRVKLVSVGDMPEEGAPLNAVPDPNVELREISGEHRDHQHVSQDPGFPDNAGPSSQDARVEESFLVRFPFPSKLWMLVESSEIKSVYWNECGDLVIIEEDLFQQEVLLRRGAERIFEIDSLKSIIRQFKVHGFVKIRCSNTQKKLMVYRNPNFKRGHPWLLQNIRRRGTAKKSAHAAFATRLEPDTMAPSPKRKKQTSGFQQKSVTKDPNKPAALGKPPNLPGPSNTQCFMPSSFGSVTNMTGAPLPRPAPVQPTMDPGEGTSQNTMPMSLPAGTWPAVTDPLVTRPRVYADYTTVLSMYNTCYSILMMALSVMAPDEAPRAPQCSAGHDCALCEQYKSDQED</sequence>
<dbReference type="PANTHER" id="PTHR10015:SF140">
    <property type="entry name" value="HEAT SHOCK TRANSCRIPTION FACTOR, X-LINKED MEMBER 3-RELATED"/>
    <property type="match status" value="1"/>
</dbReference>
<gene>
    <name evidence="11" type="primary">LOC102834599</name>
</gene>
<evidence type="ECO:0000259" key="9">
    <source>
        <dbReference type="SMART" id="SM00415"/>
    </source>
</evidence>
<dbReference type="RefSeq" id="XP_006869797.1">
    <property type="nucleotide sequence ID" value="XM_006869735.1"/>
</dbReference>
<evidence type="ECO:0000256" key="5">
    <source>
        <dbReference type="ARBA" id="ARBA00023163"/>
    </source>
</evidence>
<dbReference type="GeneID" id="102834599"/>
<comment type="subcellular location">
    <subcellularLocation>
        <location evidence="1">Nucleus</location>
    </subcellularLocation>
</comment>
<evidence type="ECO:0000256" key="3">
    <source>
        <dbReference type="ARBA" id="ARBA00023015"/>
    </source>
</evidence>
<dbReference type="SUPFAM" id="SSF46785">
    <property type="entry name" value="Winged helix' DNA-binding domain"/>
    <property type="match status" value="1"/>
</dbReference>
<protein>
    <submittedName>
        <fullName evidence="11">Heat shock transcription factor, X-linked-like</fullName>
    </submittedName>
</protein>
<feature type="compositionally biased region" description="Basic and acidic residues" evidence="8">
    <location>
        <begin position="35"/>
        <end position="50"/>
    </location>
</feature>
<dbReference type="Pfam" id="PF00447">
    <property type="entry name" value="HSF_DNA-bind"/>
    <property type="match status" value="1"/>
</dbReference>
<dbReference type="GO" id="GO:0003700">
    <property type="term" value="F:DNA-binding transcription factor activity"/>
    <property type="evidence" value="ECO:0007669"/>
    <property type="project" value="InterPro"/>
</dbReference>
<feature type="region of interest" description="Disordered" evidence="8">
    <location>
        <begin position="1"/>
        <end position="65"/>
    </location>
</feature>
<evidence type="ECO:0000313" key="11">
    <source>
        <dbReference type="RefSeq" id="XP_006869797.1"/>
    </source>
</evidence>
<keyword evidence="6" id="KW-0539">Nucleus</keyword>
<evidence type="ECO:0000256" key="4">
    <source>
        <dbReference type="ARBA" id="ARBA00023125"/>
    </source>
</evidence>
<feature type="compositionally biased region" description="Polar residues" evidence="8">
    <location>
        <begin position="232"/>
        <end position="251"/>
    </location>
</feature>
<dbReference type="AlphaFoldDB" id="A0A9B0TT39"/>
<keyword evidence="3" id="KW-0805">Transcription regulation</keyword>
<name>A0A9B0TT39_CHRAS</name>
<comment type="similarity">
    <text evidence="2 7">Belongs to the HSF family.</text>
</comment>
<dbReference type="GO" id="GO:0043565">
    <property type="term" value="F:sequence-specific DNA binding"/>
    <property type="evidence" value="ECO:0007669"/>
    <property type="project" value="InterPro"/>
</dbReference>
<evidence type="ECO:0000256" key="6">
    <source>
        <dbReference type="ARBA" id="ARBA00023242"/>
    </source>
</evidence>
<evidence type="ECO:0000256" key="1">
    <source>
        <dbReference type="ARBA" id="ARBA00004123"/>
    </source>
</evidence>
<dbReference type="FunFam" id="1.10.10.10:FF:000349">
    <property type="entry name" value="Heat shock transcription factor, Y-linked"/>
    <property type="match status" value="1"/>
</dbReference>
<dbReference type="Gene3D" id="1.10.10.10">
    <property type="entry name" value="Winged helix-like DNA-binding domain superfamily/Winged helix DNA-binding domain"/>
    <property type="match status" value="1"/>
</dbReference>
<evidence type="ECO:0000256" key="2">
    <source>
        <dbReference type="ARBA" id="ARBA00006403"/>
    </source>
</evidence>